<gene>
    <name evidence="1" type="ORF">MVLG_06990</name>
</gene>
<dbReference type="Proteomes" id="UP000017200">
    <property type="component" value="Unassembled WGS sequence"/>
</dbReference>
<evidence type="ECO:0000313" key="1">
    <source>
        <dbReference type="EMBL" id="KDE02455.1"/>
    </source>
</evidence>
<organism evidence="1">
    <name type="scientific">Microbotryum lychnidis-dioicae (strain p1A1 Lamole / MvSl-1064)</name>
    <name type="common">Anther smut fungus</name>
    <dbReference type="NCBI Taxonomy" id="683840"/>
    <lineage>
        <taxon>Eukaryota</taxon>
        <taxon>Fungi</taxon>
        <taxon>Dikarya</taxon>
        <taxon>Basidiomycota</taxon>
        <taxon>Pucciniomycotina</taxon>
        <taxon>Microbotryomycetes</taxon>
        <taxon>Microbotryales</taxon>
        <taxon>Microbotryaceae</taxon>
        <taxon>Microbotryum</taxon>
    </lineage>
</organism>
<dbReference type="EMBL" id="AEIJ01000971">
    <property type="status" value="NOT_ANNOTATED_CDS"/>
    <property type="molecule type" value="Genomic_DNA"/>
</dbReference>
<dbReference type="AlphaFoldDB" id="U5HIZ4"/>
<proteinExistence type="predicted"/>
<protein>
    <submittedName>
        <fullName evidence="1 2">Uncharacterized protein</fullName>
    </submittedName>
</protein>
<accession>U5HIZ4</accession>
<dbReference type="STRING" id="683840.U5HIZ4"/>
<reference evidence="1 3" key="3">
    <citation type="journal article" date="2015" name="BMC Genomics">
        <title>Sex and parasites: genomic and transcriptomic analysis of Microbotryum lychnidis-dioicae, the biotrophic and plant-castrating anther smut fungus.</title>
        <authorList>
            <person name="Perlin M.H."/>
            <person name="Amselem J."/>
            <person name="Fontanillas E."/>
            <person name="Toh S.S."/>
            <person name="Chen Z."/>
            <person name="Goldberg J."/>
            <person name="Duplessis S."/>
            <person name="Henrissat B."/>
            <person name="Young S."/>
            <person name="Zeng Q."/>
            <person name="Aguileta G."/>
            <person name="Petit E."/>
            <person name="Badouin H."/>
            <person name="Andrews J."/>
            <person name="Razeeq D."/>
            <person name="Gabaldon T."/>
            <person name="Quesneville H."/>
            <person name="Giraud T."/>
            <person name="Hood M.E."/>
            <person name="Schultz D.J."/>
            <person name="Cuomo C.A."/>
        </authorList>
    </citation>
    <scope>NUCLEOTIDE SEQUENCE [LARGE SCALE GENOMIC DNA]</scope>
    <source>
        <strain evidence="3">p1A1 Lamole</strain>
        <strain evidence="1">P1A1 Lamole</strain>
    </source>
</reference>
<evidence type="ECO:0000313" key="2">
    <source>
        <dbReference type="EnsemblFungi" id="MVLG_06990T0"/>
    </source>
</evidence>
<reference evidence="2" key="4">
    <citation type="submission" date="2015-06" db="UniProtKB">
        <authorList>
            <consortium name="EnsemblFungi"/>
        </authorList>
    </citation>
    <scope>IDENTIFICATION</scope>
</reference>
<dbReference type="InParanoid" id="U5HIZ4"/>
<name>U5HIZ4_USTV1</name>
<sequence length="338" mass="38425">MLTILGGLESRRTLSRRDVVGRDRQDDNATHRAFSKATLELVTELAEDKKLDPDAVVYLLCGELHDAIQNWSLQPLERIRMLLVVRYTFEAWYDFVRSRPGSSSHSFLAKETLDGVRKMVDSTIAFVRNYRDFWPKESFIPWRHGTEMVEHFFGGIRQIVKEFDALEFLQATGKVTALLELMRKFKTEAAGSRQGYHHTYNDLDDLDLVAMRTYPSDGDVSLTSFAAANTARELLSGLRMWEPVQRIASNRRNQGPQPDILVEDVLAHGTTVQVDLEDHHPTKEDQGLLRTELLDSALDGLRRSTCQGVVKLDPNEREAVDRAIRLLAALDFDVEAAL</sequence>
<keyword evidence="3" id="KW-1185">Reference proteome</keyword>
<evidence type="ECO:0000313" key="3">
    <source>
        <dbReference type="Proteomes" id="UP000017200"/>
    </source>
</evidence>
<reference evidence="3" key="1">
    <citation type="submission" date="2010-11" db="EMBL/GenBank/DDBJ databases">
        <title>The genome sequence of Microbotryum violaceum strain p1A1 Lamole.</title>
        <authorList>
            <person name="Cuomo C."/>
            <person name="Perlin M."/>
            <person name="Young S.K."/>
            <person name="Zeng Q."/>
            <person name="Gargeya S."/>
            <person name="Alvarado L."/>
            <person name="Berlin A."/>
            <person name="Chapman S.B."/>
            <person name="Chen Z."/>
            <person name="Freedman E."/>
            <person name="Gellesch M."/>
            <person name="Goldberg J."/>
            <person name="Griggs A."/>
            <person name="Gujja S."/>
            <person name="Heilman E."/>
            <person name="Heiman D."/>
            <person name="Howarth C."/>
            <person name="Mehta T."/>
            <person name="Neiman D."/>
            <person name="Pearson M."/>
            <person name="Roberts A."/>
            <person name="Saif S."/>
            <person name="Shea T."/>
            <person name="Shenoy N."/>
            <person name="Sisk P."/>
            <person name="Stolte C."/>
            <person name="Sykes S."/>
            <person name="White J."/>
            <person name="Yandava C."/>
            <person name="Haas B."/>
            <person name="Nusbaum C."/>
            <person name="Birren B."/>
        </authorList>
    </citation>
    <scope>NUCLEOTIDE SEQUENCE [LARGE SCALE GENOMIC DNA]</scope>
    <source>
        <strain evidence="3">p1A1 Lamole</strain>
    </source>
</reference>
<dbReference type="EnsemblFungi" id="MVLG_06990T0">
    <property type="protein sequence ID" value="MVLG_06990T0"/>
    <property type="gene ID" value="MVLG_06990"/>
</dbReference>
<dbReference type="HOGENOM" id="CLU_824381_0_0_1"/>
<dbReference type="OrthoDB" id="73076at2759"/>
<reference evidence="1" key="2">
    <citation type="submission" date="2010-11" db="EMBL/GenBank/DDBJ databases">
        <authorList>
            <consortium name="The Broad Institute Genome Sequencing Platform"/>
            <person name="Earl A."/>
            <person name="Ward D."/>
            <person name="Feldgarden M."/>
            <person name="Gevers D."/>
            <person name="Butler R."/>
            <person name="Young S.K."/>
            <person name="Zeng Q."/>
            <person name="Gargeya S."/>
            <person name="Fitzgerald M."/>
            <person name="Haas B."/>
            <person name="Abouelleil A."/>
            <person name="Alvarado L."/>
            <person name="Arachchi H.M."/>
            <person name="Berlin A."/>
            <person name="Brown A."/>
            <person name="Chapman S.B."/>
            <person name="Chen Z."/>
            <person name="Dunbar C."/>
            <person name="Freedman E."/>
            <person name="Gearin G."/>
            <person name="Gellesch M."/>
            <person name="Goldberg J."/>
            <person name="Griggs A."/>
            <person name="Gujja S."/>
            <person name="Heilman E."/>
            <person name="Heiman D."/>
            <person name="Howarth C."/>
            <person name="Larson L."/>
            <person name="Lui A."/>
            <person name="MacDonald P.J.P."/>
            <person name="Mehta T."/>
            <person name="Montmayeur A."/>
            <person name="Murphy C."/>
            <person name="Neiman D."/>
            <person name="Pearson M."/>
            <person name="Priest M."/>
            <person name="Roberts A."/>
            <person name="Saif S."/>
            <person name="Shea T."/>
            <person name="Shenoy N."/>
            <person name="Sisk P."/>
            <person name="Stolte C."/>
            <person name="Sykes S."/>
            <person name="White J."/>
            <person name="Yandava C."/>
            <person name="Wortman J."/>
            <person name="Nusbaum C."/>
            <person name="Birren B."/>
        </authorList>
    </citation>
    <scope>NUCLEOTIDE SEQUENCE</scope>
    <source>
        <strain evidence="1">P1A1 Lamole</strain>
    </source>
</reference>
<dbReference type="EMBL" id="GL541821">
    <property type="protein sequence ID" value="KDE02455.1"/>
    <property type="molecule type" value="Genomic_DNA"/>
</dbReference>